<dbReference type="OrthoDB" id="9804482at2"/>
<protein>
    <recommendedName>
        <fullName evidence="8">MPN domain-containing protein</fullName>
    </recommendedName>
</protein>
<evidence type="ECO:0000256" key="7">
    <source>
        <dbReference type="RuleBase" id="RU003797"/>
    </source>
</evidence>
<keyword evidence="3" id="KW-0479">Metal-binding</keyword>
<dbReference type="CDD" id="cd08071">
    <property type="entry name" value="MPN_DUF2466"/>
    <property type="match status" value="1"/>
</dbReference>
<dbReference type="PANTHER" id="PTHR30471">
    <property type="entry name" value="DNA REPAIR PROTEIN RADC"/>
    <property type="match status" value="1"/>
</dbReference>
<keyword evidence="2" id="KW-0645">Protease</keyword>
<feature type="domain" description="MPN" evidence="8">
    <location>
        <begin position="103"/>
        <end position="225"/>
    </location>
</feature>
<dbReference type="Pfam" id="PF04002">
    <property type="entry name" value="RadC"/>
    <property type="match status" value="1"/>
</dbReference>
<evidence type="ECO:0000256" key="5">
    <source>
        <dbReference type="ARBA" id="ARBA00022833"/>
    </source>
</evidence>
<comment type="similarity">
    <text evidence="1 7">Belongs to the UPF0758 family.</text>
</comment>
<dbReference type="InterPro" id="IPR037518">
    <property type="entry name" value="MPN"/>
</dbReference>
<proteinExistence type="inferred from homology"/>
<organism evidence="9 10">
    <name type="scientific">Clostridium thermosuccinogenes</name>
    <dbReference type="NCBI Taxonomy" id="84032"/>
    <lineage>
        <taxon>Bacteria</taxon>
        <taxon>Bacillati</taxon>
        <taxon>Bacillota</taxon>
        <taxon>Clostridia</taxon>
        <taxon>Eubacteriales</taxon>
        <taxon>Clostridiaceae</taxon>
        <taxon>Clostridium</taxon>
    </lineage>
</organism>
<dbReference type="NCBIfam" id="NF000642">
    <property type="entry name" value="PRK00024.1"/>
    <property type="match status" value="1"/>
</dbReference>
<dbReference type="GO" id="GO:0006508">
    <property type="term" value="P:proteolysis"/>
    <property type="evidence" value="ECO:0007669"/>
    <property type="project" value="UniProtKB-KW"/>
</dbReference>
<keyword evidence="10" id="KW-1185">Reference proteome</keyword>
<dbReference type="AlphaFoldDB" id="A0A2K2FCK5"/>
<dbReference type="NCBIfam" id="TIGR00608">
    <property type="entry name" value="radc"/>
    <property type="match status" value="1"/>
</dbReference>
<evidence type="ECO:0000259" key="8">
    <source>
        <dbReference type="PROSITE" id="PS50249"/>
    </source>
</evidence>
<evidence type="ECO:0000313" key="9">
    <source>
        <dbReference type="EMBL" id="PNT96494.1"/>
    </source>
</evidence>
<dbReference type="GO" id="GO:0046872">
    <property type="term" value="F:metal ion binding"/>
    <property type="evidence" value="ECO:0007669"/>
    <property type="project" value="UniProtKB-KW"/>
</dbReference>
<dbReference type="Gene3D" id="3.40.140.10">
    <property type="entry name" value="Cytidine Deaminase, domain 2"/>
    <property type="match status" value="1"/>
</dbReference>
<reference evidence="10" key="1">
    <citation type="submission" date="2017-06" db="EMBL/GenBank/DDBJ databases">
        <title>Investigating the central metabolism of Clostridium thermosuccinogenes.</title>
        <authorList>
            <person name="Koendjbiharie J.G."/>
            <person name="Van Kranenburg R."/>
            <person name="Vriesendorp B."/>
        </authorList>
    </citation>
    <scope>NUCLEOTIDE SEQUENCE [LARGE SCALE GENOMIC DNA]</scope>
    <source>
        <strain evidence="10">DSM 5806</strain>
    </source>
</reference>
<name>A0A2K2FCK5_9CLOT</name>
<dbReference type="InterPro" id="IPR025657">
    <property type="entry name" value="RadC_JAB"/>
</dbReference>
<sequence length="227" mass="25058">MGEKLHSGHRQRVKARYLSEGLDAFEDHQVLEMLLFYCIPMKDTNELAHRMIKEFGSLATLFEADPKDICRRCGVSENTAILVSLIPSLARRYFKGKWGEKPVLNSSSKAGQYSVSLFAGRTYEAFYLICLDAQNRVNCAALVHEGTINEAPVYPRVIVEAALRHQANSVILAHNHPGGSLQPSQADIEVTKRISTALGAISISVVDHIIVAGDKYMSFAEKGLLGK</sequence>
<dbReference type="InterPro" id="IPR001405">
    <property type="entry name" value="UPF0758"/>
</dbReference>
<comment type="caution">
    <text evidence="9">The sequence shown here is derived from an EMBL/GenBank/DDBJ whole genome shotgun (WGS) entry which is preliminary data.</text>
</comment>
<dbReference type="EMBL" id="NIOJ01000048">
    <property type="protein sequence ID" value="PNT96494.1"/>
    <property type="molecule type" value="Genomic_DNA"/>
</dbReference>
<evidence type="ECO:0000256" key="1">
    <source>
        <dbReference type="ARBA" id="ARBA00010243"/>
    </source>
</evidence>
<evidence type="ECO:0000256" key="4">
    <source>
        <dbReference type="ARBA" id="ARBA00022801"/>
    </source>
</evidence>
<evidence type="ECO:0000256" key="3">
    <source>
        <dbReference type="ARBA" id="ARBA00022723"/>
    </source>
</evidence>
<keyword evidence="5" id="KW-0862">Zinc</keyword>
<dbReference type="KEGG" id="cthd:CDO33_02375"/>
<dbReference type="RefSeq" id="WP_103082575.1">
    <property type="nucleotide sequence ID" value="NZ_CP021850.1"/>
</dbReference>
<evidence type="ECO:0000313" key="10">
    <source>
        <dbReference type="Proteomes" id="UP000236151"/>
    </source>
</evidence>
<accession>A0A2K2FCK5</accession>
<evidence type="ECO:0000256" key="2">
    <source>
        <dbReference type="ARBA" id="ARBA00022670"/>
    </source>
</evidence>
<keyword evidence="4" id="KW-0378">Hydrolase</keyword>
<dbReference type="SUPFAM" id="SSF102712">
    <property type="entry name" value="JAB1/MPN domain"/>
    <property type="match status" value="1"/>
</dbReference>
<evidence type="ECO:0000256" key="6">
    <source>
        <dbReference type="ARBA" id="ARBA00023049"/>
    </source>
</evidence>
<dbReference type="Proteomes" id="UP000236151">
    <property type="component" value="Unassembled WGS sequence"/>
</dbReference>
<dbReference type="GO" id="GO:0008237">
    <property type="term" value="F:metallopeptidase activity"/>
    <property type="evidence" value="ECO:0007669"/>
    <property type="project" value="UniProtKB-KW"/>
</dbReference>
<gene>
    <name evidence="9" type="ORF">CDQ84_15135</name>
</gene>
<dbReference type="PANTHER" id="PTHR30471:SF3">
    <property type="entry name" value="UPF0758 PROTEIN YEES-RELATED"/>
    <property type="match status" value="1"/>
</dbReference>
<keyword evidence="6" id="KW-0482">Metalloprotease</keyword>
<dbReference type="PROSITE" id="PS50249">
    <property type="entry name" value="MPN"/>
    <property type="match status" value="1"/>
</dbReference>